<dbReference type="EMBL" id="MW423739">
    <property type="protein sequence ID" value="QQK88582.1"/>
    <property type="molecule type" value="Genomic_DNA"/>
</dbReference>
<keyword evidence="1" id="KW-0175">Coiled coil</keyword>
<organism evidence="2">
    <name type="scientific">Vibrio phage PH669</name>
    <dbReference type="NCBI Taxonomy" id="2800823"/>
    <lineage>
        <taxon>Viruses</taxon>
        <taxon>Duplodnaviria</taxon>
        <taxon>Heunggongvirae</taxon>
        <taxon>Uroviricota</taxon>
        <taxon>Caudoviricetes</taxon>
        <taxon>Queuovirinae</taxon>
    </lineage>
</organism>
<protein>
    <submittedName>
        <fullName evidence="2">Uncharacterized protein</fullName>
    </submittedName>
</protein>
<evidence type="ECO:0000313" key="2">
    <source>
        <dbReference type="EMBL" id="QQK88582.1"/>
    </source>
</evidence>
<sequence>MKNNAAIALMTLVAANCVTVNVRFKDHNGNAVGQAYTYKAPKDMKLEDGDEVVVDAPSTGMTVVVVTDVHTTAKIDIEAPFRYKWIVAKVDRKAYDDLLAKDDAATEKVEELQREAQKTRALETLMTELNLDKGGLEELLKNLA</sequence>
<evidence type="ECO:0000256" key="1">
    <source>
        <dbReference type="SAM" id="Coils"/>
    </source>
</evidence>
<name>A0A7T7CLB6_9CAUD</name>
<accession>A0A7T7CLB6</accession>
<proteinExistence type="predicted"/>
<reference evidence="2" key="1">
    <citation type="submission" date="2020-12" db="EMBL/GenBank/DDBJ databases">
        <authorList>
            <person name="Hu Z."/>
        </authorList>
    </citation>
    <scope>NUCLEOTIDE SEQUENCE</scope>
</reference>
<feature type="coiled-coil region" evidence="1">
    <location>
        <begin position="95"/>
        <end position="122"/>
    </location>
</feature>